<accession>A0ABT8SNF5</accession>
<proteinExistence type="predicted"/>
<dbReference type="RefSeq" id="WP_302110541.1">
    <property type="nucleotide sequence ID" value="NZ_JAUKTR010000005.1"/>
</dbReference>
<evidence type="ECO:0000313" key="1">
    <source>
        <dbReference type="EMBL" id="MDO1560111.1"/>
    </source>
</evidence>
<organism evidence="1 2">
    <name type="scientific">Peiella sedimenti</name>
    <dbReference type="NCBI Taxonomy" id="3061083"/>
    <lineage>
        <taxon>Bacteria</taxon>
        <taxon>Pseudomonadati</taxon>
        <taxon>Pseudomonadota</taxon>
        <taxon>Alphaproteobacteria</taxon>
        <taxon>Caulobacterales</taxon>
        <taxon>Caulobacteraceae</taxon>
        <taxon>Peiella</taxon>
    </lineage>
</organism>
<name>A0ABT8SNF5_9CAUL</name>
<reference evidence="1" key="1">
    <citation type="submission" date="2023-07" db="EMBL/GenBank/DDBJ databases">
        <title>Brevundimonas soil sp. nov., isolated from the soil of chemical plant.</title>
        <authorList>
            <person name="Wu N."/>
        </authorList>
    </citation>
    <scope>NUCLEOTIDE SEQUENCE</scope>
    <source>
        <strain evidence="1">XZ-24</strain>
    </source>
</reference>
<dbReference type="EMBL" id="JAUKTR010000005">
    <property type="protein sequence ID" value="MDO1560111.1"/>
    <property type="molecule type" value="Genomic_DNA"/>
</dbReference>
<gene>
    <name evidence="1" type="ORF">Q0812_11805</name>
</gene>
<sequence>MENDKIRYVLPKRRPTTYRDPPLELVAKALDVPLGYLLGGYSNDEIAASHYAEAVRAGRIQLLDELRPAADQKELRMFIRQLPTNEDEIFQLPLYSFQNERALAVIFAIEKIYCGYELLIVNEPPFVLWGEDDIEAWAVSMSIAGIALDVFCEEFDSYKRYFRTLIERGEKNYKVVVNFPTLKRFLNRKSRASRRAWVTDAVALLGFENFNMIFYRPPGGERTYADDEGLHECEVLCKTREIPISLAGMVSCQIMQTPPHVKPTSYIISPAPRDVVMVQRELSRIDTMWAQAQAQYHDDLALPTGSPSISADMVRNHTANLLRVLDQQDGLDMD</sequence>
<dbReference type="Proteomes" id="UP001169063">
    <property type="component" value="Unassembled WGS sequence"/>
</dbReference>
<comment type="caution">
    <text evidence="1">The sequence shown here is derived from an EMBL/GenBank/DDBJ whole genome shotgun (WGS) entry which is preliminary data.</text>
</comment>
<evidence type="ECO:0000313" key="2">
    <source>
        <dbReference type="Proteomes" id="UP001169063"/>
    </source>
</evidence>
<keyword evidence="2" id="KW-1185">Reference proteome</keyword>
<protein>
    <submittedName>
        <fullName evidence="1">Uncharacterized protein</fullName>
    </submittedName>
</protein>